<dbReference type="PATRIC" id="fig|1240687.3.peg.2973"/>
<gene>
    <name evidence="2" type="ORF">LEP1GSC008_4135</name>
</gene>
<proteinExistence type="predicted"/>
<dbReference type="EMBL" id="ANCE01000143">
    <property type="protein sequence ID" value="EMK23484.1"/>
    <property type="molecule type" value="Genomic_DNA"/>
</dbReference>
<protein>
    <submittedName>
        <fullName evidence="2">Integrase core domain protein</fullName>
    </submittedName>
</protein>
<comment type="caution">
    <text evidence="2">The sequence shown here is derived from an EMBL/GenBank/DDBJ whole genome shotgun (WGS) entry which is preliminary data.</text>
</comment>
<dbReference type="Pfam" id="PF13683">
    <property type="entry name" value="rve_3"/>
    <property type="match status" value="1"/>
</dbReference>
<organism evidence="2 3">
    <name type="scientific">Leptospira kirschneri serovar Bulgarica str. Nikolaevo</name>
    <dbReference type="NCBI Taxonomy" id="1240687"/>
    <lineage>
        <taxon>Bacteria</taxon>
        <taxon>Pseudomonadati</taxon>
        <taxon>Spirochaetota</taxon>
        <taxon>Spirochaetia</taxon>
        <taxon>Leptospirales</taxon>
        <taxon>Leptospiraceae</taxon>
        <taxon>Leptospira</taxon>
    </lineage>
</organism>
<evidence type="ECO:0000313" key="3">
    <source>
        <dbReference type="Proteomes" id="UP000011980"/>
    </source>
</evidence>
<dbReference type="InterPro" id="IPR001584">
    <property type="entry name" value="Integrase_cat-core"/>
</dbReference>
<reference evidence="2 3" key="1">
    <citation type="submission" date="2013-01" db="EMBL/GenBank/DDBJ databases">
        <authorList>
            <person name="Harkins D.M."/>
            <person name="Durkin A.S."/>
            <person name="Brinkac L.M."/>
            <person name="Haft D.H."/>
            <person name="Selengut J.D."/>
            <person name="Sanka R."/>
            <person name="DePew J."/>
            <person name="Purushe J."/>
            <person name="Galloway R.L."/>
            <person name="Vinetz J.M."/>
            <person name="Sutton G.G."/>
            <person name="Nierman W.C."/>
            <person name="Fouts D.E."/>
        </authorList>
    </citation>
    <scope>NUCLEOTIDE SEQUENCE [LARGE SCALE GENOMIC DNA]</scope>
    <source>
        <strain evidence="2 3">Nikolaevo</strain>
    </source>
</reference>
<sequence length="137" mass="15894">MHRTLKQETALPPRSSLEEQQKAFDEFQYEYNCIRPHEALKNTFPKSYYKESLRTFPSVLPEAYYPTNVVVTPVNDLGNIYFAGHRIFLSSALADESVGLEDISDRHARIIFHKAAFWVIDMFTGKVLQYKNPTPIH</sequence>
<evidence type="ECO:0000313" key="2">
    <source>
        <dbReference type="EMBL" id="EMK23484.1"/>
    </source>
</evidence>
<dbReference type="OrthoDB" id="344043at2"/>
<dbReference type="AlphaFoldDB" id="M6FBV9"/>
<name>M6FBV9_9LEPT</name>
<feature type="domain" description="Integrase catalytic" evidence="1">
    <location>
        <begin position="1"/>
        <end position="45"/>
    </location>
</feature>
<accession>M6FBV9</accession>
<dbReference type="Proteomes" id="UP000011980">
    <property type="component" value="Unassembled WGS sequence"/>
</dbReference>
<evidence type="ECO:0000259" key="1">
    <source>
        <dbReference type="Pfam" id="PF13683"/>
    </source>
</evidence>